<dbReference type="SUPFAM" id="SSF47473">
    <property type="entry name" value="EF-hand"/>
    <property type="match status" value="1"/>
</dbReference>
<dbReference type="RefSeq" id="XP_022668031.1">
    <property type="nucleotide sequence ID" value="XM_022812296.1"/>
</dbReference>
<feature type="region of interest" description="Disordered" evidence="2">
    <location>
        <begin position="65"/>
        <end position="90"/>
    </location>
</feature>
<evidence type="ECO:0000256" key="2">
    <source>
        <dbReference type="SAM" id="MobiDB-lite"/>
    </source>
</evidence>
<dbReference type="OMA" id="WSESHEE"/>
<dbReference type="InterPro" id="IPR011992">
    <property type="entry name" value="EF-hand-dom_pair"/>
</dbReference>
<evidence type="ECO:0000256" key="1">
    <source>
        <dbReference type="SAM" id="Coils"/>
    </source>
</evidence>
<feature type="region of interest" description="Disordered" evidence="2">
    <location>
        <begin position="797"/>
        <end position="825"/>
    </location>
</feature>
<feature type="compositionally biased region" description="Polar residues" evidence="2">
    <location>
        <begin position="610"/>
        <end position="623"/>
    </location>
</feature>
<feature type="compositionally biased region" description="Low complexity" evidence="2">
    <location>
        <begin position="256"/>
        <end position="269"/>
    </location>
</feature>
<feature type="compositionally biased region" description="Low complexity" evidence="2">
    <location>
        <begin position="65"/>
        <end position="81"/>
    </location>
</feature>
<proteinExistence type="predicted"/>
<keyword evidence="1" id="KW-0175">Coiled coil</keyword>
<feature type="compositionally biased region" description="Polar residues" evidence="2">
    <location>
        <begin position="740"/>
        <end position="759"/>
    </location>
</feature>
<feature type="compositionally biased region" description="Polar residues" evidence="2">
    <location>
        <begin position="362"/>
        <end position="386"/>
    </location>
</feature>
<feature type="compositionally biased region" description="Low complexity" evidence="2">
    <location>
        <begin position="802"/>
        <end position="825"/>
    </location>
</feature>
<dbReference type="InterPro" id="IPR026828">
    <property type="entry name" value="SAPC2_1/2"/>
</dbReference>
<dbReference type="Gene3D" id="1.10.287.450">
    <property type="entry name" value="Helix hairpin bin"/>
    <property type="match status" value="1"/>
</dbReference>
<dbReference type="InterPro" id="IPR057953">
    <property type="entry name" value="SAPC2_N"/>
</dbReference>
<dbReference type="PANTHER" id="PTHR14907:SF2">
    <property type="entry name" value="SUPPRESSOR APC DOMAIN-CONTAINING PROTEIN 2"/>
    <property type="match status" value="1"/>
</dbReference>
<feature type="region of interest" description="Disordered" evidence="2">
    <location>
        <begin position="173"/>
        <end position="197"/>
    </location>
</feature>
<feature type="region of interest" description="Disordered" evidence="2">
    <location>
        <begin position="1046"/>
        <end position="1065"/>
    </location>
</feature>
<name>A0A7M7KMF6_VARDE</name>
<dbReference type="AlphaFoldDB" id="A0A7M7KMF6"/>
<feature type="compositionally biased region" description="Polar residues" evidence="2">
    <location>
        <begin position="285"/>
        <end position="306"/>
    </location>
</feature>
<evidence type="ECO:0000313" key="5">
    <source>
        <dbReference type="Proteomes" id="UP000594260"/>
    </source>
</evidence>
<feature type="region of interest" description="Disordered" evidence="2">
    <location>
        <begin position="352"/>
        <end position="545"/>
    </location>
</feature>
<dbReference type="KEGG" id="vde:111253203"/>
<reference evidence="4" key="1">
    <citation type="submission" date="2021-01" db="UniProtKB">
        <authorList>
            <consortium name="EnsemblMetazoa"/>
        </authorList>
    </citation>
    <scope>IDENTIFICATION</scope>
</reference>
<feature type="compositionally biased region" description="Low complexity" evidence="2">
    <location>
        <begin position="646"/>
        <end position="665"/>
    </location>
</feature>
<dbReference type="EnsemblMetazoa" id="XM_022812296">
    <property type="protein sequence ID" value="XP_022668031"/>
    <property type="gene ID" value="LOC111253203"/>
</dbReference>
<evidence type="ECO:0000313" key="4">
    <source>
        <dbReference type="EnsemblMetazoa" id="XP_022668031"/>
    </source>
</evidence>
<feature type="compositionally biased region" description="Polar residues" evidence="2">
    <location>
        <begin position="511"/>
        <end position="539"/>
    </location>
</feature>
<feature type="region of interest" description="Disordered" evidence="2">
    <location>
        <begin position="256"/>
        <end position="326"/>
    </location>
</feature>
<dbReference type="PANTHER" id="PTHR14907">
    <property type="entry name" value="FI14130P"/>
    <property type="match status" value="1"/>
</dbReference>
<dbReference type="Pfam" id="PF11414">
    <property type="entry name" value="Suppressor_APC"/>
    <property type="match status" value="1"/>
</dbReference>
<feature type="domain" description="Suppressor APC" evidence="3">
    <location>
        <begin position="90"/>
        <end position="163"/>
    </location>
</feature>
<accession>A0A7M7KMF6</accession>
<evidence type="ECO:0000259" key="3">
    <source>
        <dbReference type="Pfam" id="PF25825"/>
    </source>
</evidence>
<feature type="compositionally biased region" description="Low complexity" evidence="2">
    <location>
        <begin position="593"/>
        <end position="604"/>
    </location>
</feature>
<dbReference type="OrthoDB" id="10035013at2759"/>
<feature type="region of interest" description="Disordered" evidence="2">
    <location>
        <begin position="24"/>
        <end position="46"/>
    </location>
</feature>
<keyword evidence="5" id="KW-1185">Reference proteome</keyword>
<dbReference type="Pfam" id="PF25825">
    <property type="entry name" value="SAPC2_N"/>
    <property type="match status" value="1"/>
</dbReference>
<feature type="coiled-coil region" evidence="1">
    <location>
        <begin position="1001"/>
        <end position="1035"/>
    </location>
</feature>
<feature type="region of interest" description="Disordered" evidence="2">
    <location>
        <begin position="726"/>
        <end position="773"/>
    </location>
</feature>
<protein>
    <recommendedName>
        <fullName evidence="3">Suppressor APC domain-containing protein</fullName>
    </recommendedName>
</protein>
<feature type="compositionally biased region" description="Polar residues" evidence="2">
    <location>
        <begin position="666"/>
        <end position="679"/>
    </location>
</feature>
<feature type="region of interest" description="Disordered" evidence="2">
    <location>
        <begin position="591"/>
        <end position="694"/>
    </location>
</feature>
<dbReference type="GeneID" id="111253203"/>
<dbReference type="InParanoid" id="A0A7M7KMF6"/>
<sequence length="1065" mass="113118">MLVTGTAFFVLIDEGSVEVGGEMGRQAGRTAGEPGPPLAPLGTLGASPALTSSQVPLAQNAQQQTLTTTTSTSTTNNSNAPPSYPRPYEGLPAKFVQSMKTLFDILDEKGSGLVPLRDIESRWARQANAQVIDHLRAVADQNHSQLLSFDRLCLALKMSLLADSPKSSCNNSVSSVTSAGSPAPPVSITGQTSAMSRGPLVQKSGTALSGLTPATATAATFENQDFDHRKQGSNSSTAGLLESSRFASVVPPPATSAVTVPNSTTVSSSQITPQSTGASRLPKFGSNNNSQAQISSELNKSTTDSGSIGIRAASVPPTAGESFLRQENGTNVGRLAGASSGDLTKLNSSFENQFDAAPGSRGCTSRATRVLPTPSSQGHAQQTQRSMLLPPSLVRPPTVNTNHLNGDKPISRAGVVSLGESRQPPPQPGQQQQKPGPPPGPSPGSTNLRRIVRPPSETAETHRASLNSSGPAASLAVGTPSGLSGRSRTPDNFLENSSGHQRTIKPPMMRSVSSIAESQAQKQQTLHGSADYTGQSSGLSGLPANRKPFPLPGLATGAVPVLKSMSSGGLQLGPPLAPPPARRAHSVMHEVISSASSSAQGQAQHHIQPPSANSMQSHQQSRHNVGANVPVSTHSHGGATERHHQQQQCSAQQTSGASSATPSTSLMTASNNVPAGNSSKLRENTSHLPTSGGAMLAPIQTEPVLTANKVMLGSGLNKVSSVKTASQMRCPPGSSHYGHMQTQQQHTPSSIGNAGSNRTGNHHGPASGQTGFLRSSAGQRDISAMVRAIPCQPATANVQQVPPHKQTQSQPPQQPQTPTQQAQFQVQQVPLRQMILPPGGLKPEKPPRRREPRRHTLAHGIEYGMIRRLKLLEEEREVLQKGLQAVERARDWYLRQVGNVQDKLQATSHGYANPEYSIDTHEERLRLQMARIMDVNHRLAALVESGDKASFPLHMNLALLSINNFHNINYSQLQQQPQRHHTAHQQVAANATEIKRLQEHNAKLSTELENRQGIIRQLETEKAQLLRELFAAKAQQAQVQAQVQAHTQRFRNQSNGQSLPDTSLM</sequence>
<organism evidence="4 5">
    <name type="scientific">Varroa destructor</name>
    <name type="common">Honeybee mite</name>
    <dbReference type="NCBI Taxonomy" id="109461"/>
    <lineage>
        <taxon>Eukaryota</taxon>
        <taxon>Metazoa</taxon>
        <taxon>Ecdysozoa</taxon>
        <taxon>Arthropoda</taxon>
        <taxon>Chelicerata</taxon>
        <taxon>Arachnida</taxon>
        <taxon>Acari</taxon>
        <taxon>Parasitiformes</taxon>
        <taxon>Mesostigmata</taxon>
        <taxon>Gamasina</taxon>
        <taxon>Dermanyssoidea</taxon>
        <taxon>Varroidae</taxon>
        <taxon>Varroa</taxon>
    </lineage>
</organism>
<dbReference type="Proteomes" id="UP000594260">
    <property type="component" value="Unplaced"/>
</dbReference>